<evidence type="ECO:0000313" key="3">
    <source>
        <dbReference type="Proteomes" id="UP000033121"/>
    </source>
</evidence>
<evidence type="ECO:0000313" key="2">
    <source>
        <dbReference type="EMBL" id="GAO44942.1"/>
    </source>
</evidence>
<evidence type="ECO:0000256" key="1">
    <source>
        <dbReference type="SAM" id="Phobius"/>
    </source>
</evidence>
<dbReference type="OrthoDB" id="123153at2"/>
<keyword evidence="3" id="KW-1185">Reference proteome</keyword>
<dbReference type="STRING" id="1220578.FPE01S_04_01850"/>
<dbReference type="EMBL" id="BBWV01000004">
    <property type="protein sequence ID" value="GAO44942.1"/>
    <property type="molecule type" value="Genomic_DNA"/>
</dbReference>
<accession>A0A0E9N4R7</accession>
<keyword evidence="1" id="KW-1133">Transmembrane helix</keyword>
<sequence>MITFLLWIILFIVCWPIALLALILYPIVWVLLIPFRILGFAVDGVLGLIKGIFLLPARMLRSSH</sequence>
<dbReference type="AlphaFoldDB" id="A0A0E9N4R7"/>
<proteinExistence type="predicted"/>
<dbReference type="RefSeq" id="WP_046370931.1">
    <property type="nucleotide sequence ID" value="NZ_BBWV01000004.1"/>
</dbReference>
<dbReference type="Proteomes" id="UP000033121">
    <property type="component" value="Unassembled WGS sequence"/>
</dbReference>
<organism evidence="2 3">
    <name type="scientific">Flavihumibacter petaseus NBRC 106054</name>
    <dbReference type="NCBI Taxonomy" id="1220578"/>
    <lineage>
        <taxon>Bacteria</taxon>
        <taxon>Pseudomonadati</taxon>
        <taxon>Bacteroidota</taxon>
        <taxon>Chitinophagia</taxon>
        <taxon>Chitinophagales</taxon>
        <taxon>Chitinophagaceae</taxon>
        <taxon>Flavihumibacter</taxon>
    </lineage>
</organism>
<comment type="caution">
    <text evidence="2">The sequence shown here is derived from an EMBL/GenBank/DDBJ whole genome shotgun (WGS) entry which is preliminary data.</text>
</comment>
<keyword evidence="1" id="KW-0472">Membrane</keyword>
<name>A0A0E9N4R7_9BACT</name>
<keyword evidence="1" id="KW-0812">Transmembrane</keyword>
<gene>
    <name evidence="2" type="ORF">FPE01S_04_01850</name>
</gene>
<protein>
    <submittedName>
        <fullName evidence="2">Uncharacterized protein</fullName>
    </submittedName>
</protein>
<feature type="transmembrane region" description="Helical" evidence="1">
    <location>
        <begin position="7"/>
        <end position="31"/>
    </location>
</feature>
<reference evidence="2 3" key="1">
    <citation type="submission" date="2015-04" db="EMBL/GenBank/DDBJ databases">
        <title>Whole genome shotgun sequence of Flavihumibacter petaseus NBRC 106054.</title>
        <authorList>
            <person name="Miyazawa S."/>
            <person name="Hosoyama A."/>
            <person name="Hashimoto M."/>
            <person name="Noguchi M."/>
            <person name="Tsuchikane K."/>
            <person name="Ohji S."/>
            <person name="Yamazoe A."/>
            <person name="Ichikawa N."/>
            <person name="Kimura A."/>
            <person name="Fujita N."/>
        </authorList>
    </citation>
    <scope>NUCLEOTIDE SEQUENCE [LARGE SCALE GENOMIC DNA]</scope>
    <source>
        <strain evidence="2 3">NBRC 106054</strain>
    </source>
</reference>
<feature type="transmembrane region" description="Helical" evidence="1">
    <location>
        <begin position="37"/>
        <end position="57"/>
    </location>
</feature>